<keyword evidence="1" id="KW-0862">Zinc</keyword>
<dbReference type="Gene3D" id="3.30.160.60">
    <property type="entry name" value="Classic Zinc Finger"/>
    <property type="match status" value="1"/>
</dbReference>
<reference evidence="4" key="1">
    <citation type="submission" date="2021-03" db="EMBL/GenBank/DDBJ databases">
        <authorList>
            <person name="Tagirdzhanova G."/>
        </authorList>
    </citation>
    <scope>NUCLEOTIDE SEQUENCE</scope>
</reference>
<feature type="compositionally biased region" description="Polar residues" evidence="2">
    <location>
        <begin position="1"/>
        <end position="12"/>
    </location>
</feature>
<feature type="region of interest" description="Disordered" evidence="2">
    <location>
        <begin position="293"/>
        <end position="334"/>
    </location>
</feature>
<evidence type="ECO:0000259" key="3">
    <source>
        <dbReference type="PROSITE" id="PS50157"/>
    </source>
</evidence>
<dbReference type="AlphaFoldDB" id="A0A8H3J085"/>
<comment type="caution">
    <text evidence="4">The sequence shown here is derived from an EMBL/GenBank/DDBJ whole genome shotgun (WGS) entry which is preliminary data.</text>
</comment>
<dbReference type="InterPro" id="IPR036236">
    <property type="entry name" value="Znf_C2H2_sf"/>
</dbReference>
<dbReference type="OrthoDB" id="10261408at2759"/>
<evidence type="ECO:0000256" key="1">
    <source>
        <dbReference type="PROSITE-ProRule" id="PRU00042"/>
    </source>
</evidence>
<evidence type="ECO:0000313" key="5">
    <source>
        <dbReference type="Proteomes" id="UP000664534"/>
    </source>
</evidence>
<evidence type="ECO:0000256" key="2">
    <source>
        <dbReference type="SAM" id="MobiDB-lite"/>
    </source>
</evidence>
<organism evidence="4 5">
    <name type="scientific">Imshaugia aleurites</name>
    <dbReference type="NCBI Taxonomy" id="172621"/>
    <lineage>
        <taxon>Eukaryota</taxon>
        <taxon>Fungi</taxon>
        <taxon>Dikarya</taxon>
        <taxon>Ascomycota</taxon>
        <taxon>Pezizomycotina</taxon>
        <taxon>Lecanoromycetes</taxon>
        <taxon>OSLEUM clade</taxon>
        <taxon>Lecanoromycetidae</taxon>
        <taxon>Lecanorales</taxon>
        <taxon>Lecanorineae</taxon>
        <taxon>Parmeliaceae</taxon>
        <taxon>Imshaugia</taxon>
    </lineage>
</organism>
<feature type="compositionally biased region" description="Polar residues" evidence="2">
    <location>
        <begin position="293"/>
        <end position="305"/>
    </location>
</feature>
<keyword evidence="5" id="KW-1185">Reference proteome</keyword>
<dbReference type="InterPro" id="IPR013087">
    <property type="entry name" value="Znf_C2H2_type"/>
</dbReference>
<feature type="compositionally biased region" description="Basic and acidic residues" evidence="2">
    <location>
        <begin position="306"/>
        <end position="317"/>
    </location>
</feature>
<protein>
    <recommendedName>
        <fullName evidence="3">C2H2-type domain-containing protein</fullName>
    </recommendedName>
</protein>
<gene>
    <name evidence="4" type="ORF">IMSHALPRED_011137</name>
</gene>
<dbReference type="SUPFAM" id="SSF57667">
    <property type="entry name" value="beta-beta-alpha zinc fingers"/>
    <property type="match status" value="1"/>
</dbReference>
<dbReference type="EMBL" id="CAJPDT010000099">
    <property type="protein sequence ID" value="CAF9937434.1"/>
    <property type="molecule type" value="Genomic_DNA"/>
</dbReference>
<feature type="domain" description="C2H2-type" evidence="3">
    <location>
        <begin position="376"/>
        <end position="403"/>
    </location>
</feature>
<dbReference type="GO" id="GO:0008270">
    <property type="term" value="F:zinc ion binding"/>
    <property type="evidence" value="ECO:0007669"/>
    <property type="project" value="UniProtKB-KW"/>
</dbReference>
<feature type="compositionally biased region" description="Low complexity" evidence="2">
    <location>
        <begin position="206"/>
        <end position="218"/>
    </location>
</feature>
<keyword evidence="1" id="KW-0479">Metal-binding</keyword>
<dbReference type="PROSITE" id="PS50157">
    <property type="entry name" value="ZINC_FINGER_C2H2_2"/>
    <property type="match status" value="1"/>
</dbReference>
<feature type="compositionally biased region" description="Polar residues" evidence="2">
    <location>
        <begin position="244"/>
        <end position="260"/>
    </location>
</feature>
<accession>A0A8H3J085</accession>
<proteinExistence type="predicted"/>
<evidence type="ECO:0000313" key="4">
    <source>
        <dbReference type="EMBL" id="CAF9937434.1"/>
    </source>
</evidence>
<feature type="region of interest" description="Disordered" evidence="2">
    <location>
        <begin position="1"/>
        <end position="26"/>
    </location>
</feature>
<keyword evidence="1" id="KW-0863">Zinc-finger</keyword>
<sequence length="439" mass="48187">MDNSDVQSNSYCPSEGRSRHGGYDVPYNTSTITGGIPDNQVPGIWQNLALPGYNKTAHGPSHLDPLFTEPSTPCNSLLEDAPLEKNQPNDFSLNGHSYIGSQFELDASQDYEGGFFTDLLFCQDVTADIPSNPNGTAAEPTSFQDHCSPFNPICPASTPVPPAVFPANVYSNHPYSDVSISITHTGRAVVPTSMNPWFGPREGCFSTDPTTPSRTSPSIASVYTIHPNGQSKSNHPCYEASPRAASTQRSPHNPATSPNYPGIVTISSSIAVTKSSNAILKYASLGPESSASLASMETLKPSQTKAIDDQEHKKRSDTIPSRKPSTKPRLSVTRRDSDYGFSSCPWPGCSTITRKKNHKSNMRNHVRMTHERPAPPMCELCGRVFGKNESLKRHLKKESPKIDIPRRESVVRKIMADGTLYSTYHEVYDHVRERSMLKF</sequence>
<name>A0A8H3J085_9LECA</name>
<dbReference type="Proteomes" id="UP000664534">
    <property type="component" value="Unassembled WGS sequence"/>
</dbReference>
<feature type="region of interest" description="Disordered" evidence="2">
    <location>
        <begin position="201"/>
        <end position="260"/>
    </location>
</feature>